<dbReference type="PROSITE" id="PS51855">
    <property type="entry name" value="MGS"/>
    <property type="match status" value="1"/>
</dbReference>
<comment type="catalytic activity">
    <reaction evidence="8">
        <text>IMP + H2O = 5-formamido-1-(5-phospho-D-ribosyl)imidazole-4-carboxamide</text>
        <dbReference type="Rhea" id="RHEA:18445"/>
        <dbReference type="ChEBI" id="CHEBI:15377"/>
        <dbReference type="ChEBI" id="CHEBI:58053"/>
        <dbReference type="ChEBI" id="CHEBI:58467"/>
        <dbReference type="EC" id="3.5.4.10"/>
    </reaction>
</comment>
<dbReference type="InterPro" id="IPR024051">
    <property type="entry name" value="AICAR_Tfase_dup_dom_sf"/>
</dbReference>
<keyword evidence="5 8" id="KW-0658">Purine biosynthesis</keyword>
<dbReference type="Proteomes" id="UP000738376">
    <property type="component" value="Unassembled WGS sequence"/>
</dbReference>
<evidence type="ECO:0000256" key="2">
    <source>
        <dbReference type="ARBA" id="ARBA00004954"/>
    </source>
</evidence>
<dbReference type="Gene3D" id="3.40.50.1380">
    <property type="entry name" value="Methylglyoxal synthase-like domain"/>
    <property type="match status" value="1"/>
</dbReference>
<feature type="domain" description="MGS-like" evidence="9">
    <location>
        <begin position="1"/>
        <end position="146"/>
    </location>
</feature>
<comment type="domain">
    <text evidence="8">The IMP cyclohydrolase activity resides in the N-terminal region.</text>
</comment>
<reference evidence="10 11" key="1">
    <citation type="submission" date="2020-03" db="EMBL/GenBank/DDBJ databases">
        <title>Draft Genome Sequence of 2-Methylisoborneol Producing Pseudanabaena yagii Strain GIHE-NHR1 Isolated from North Han River in South Korea.</title>
        <authorList>
            <person name="Jeong J."/>
        </authorList>
    </citation>
    <scope>NUCLEOTIDE SEQUENCE [LARGE SCALE GENOMIC DNA]</scope>
    <source>
        <strain evidence="10 11">GIHE-NHR1</strain>
    </source>
</reference>
<organism evidence="10 11">
    <name type="scientific">Pseudanabaena yagii GIHE-NHR1</name>
    <dbReference type="NCBI Taxonomy" id="2722753"/>
    <lineage>
        <taxon>Bacteria</taxon>
        <taxon>Bacillati</taxon>
        <taxon>Cyanobacteriota</taxon>
        <taxon>Cyanophyceae</taxon>
        <taxon>Pseudanabaenales</taxon>
        <taxon>Pseudanabaenaceae</taxon>
        <taxon>Pseudanabaena</taxon>
        <taxon>Pseudanabaena yagii</taxon>
    </lineage>
</organism>
<dbReference type="SMART" id="SM00798">
    <property type="entry name" value="AICARFT_IMPCHas"/>
    <property type="match status" value="1"/>
</dbReference>
<name>A0ABX1LP21_9CYAN</name>
<comment type="catalytic activity">
    <reaction evidence="8">
        <text>(6R)-10-formyltetrahydrofolate + 5-amino-1-(5-phospho-beta-D-ribosyl)imidazole-4-carboxamide = 5-formamido-1-(5-phospho-D-ribosyl)imidazole-4-carboxamide + (6S)-5,6,7,8-tetrahydrofolate</text>
        <dbReference type="Rhea" id="RHEA:22192"/>
        <dbReference type="ChEBI" id="CHEBI:57453"/>
        <dbReference type="ChEBI" id="CHEBI:58467"/>
        <dbReference type="ChEBI" id="CHEBI:58475"/>
        <dbReference type="ChEBI" id="CHEBI:195366"/>
        <dbReference type="EC" id="2.1.2.3"/>
    </reaction>
</comment>
<dbReference type="Pfam" id="PF02142">
    <property type="entry name" value="MGS"/>
    <property type="match status" value="1"/>
</dbReference>
<accession>A0ABX1LP21</accession>
<evidence type="ECO:0000313" key="10">
    <source>
        <dbReference type="EMBL" id="NMF56865.1"/>
    </source>
</evidence>
<dbReference type="Pfam" id="PF01808">
    <property type="entry name" value="AICARFT_IMPCHas"/>
    <property type="match status" value="1"/>
</dbReference>
<dbReference type="RefSeq" id="WP_169361972.1">
    <property type="nucleotide sequence ID" value="NZ_JAAVJL010000001.1"/>
</dbReference>
<evidence type="ECO:0000256" key="4">
    <source>
        <dbReference type="ARBA" id="ARBA00022679"/>
    </source>
</evidence>
<sequence length="524" mass="56441">MKPLALLSVSDKTGLLDLARELSTTYNFQLISSGGTAKAIKAAELEVTKVSDYTGAPEILGGRVKTLHPRIHGGILARLDLPEHQQDLNDNAIQPIRIVVVNLYPFEETIAKPNVTLEDAIENIDIGGPTLIRASAKNYKHVAVLSNPSQYAELLEELKANNGETTLEFRKKLAVAAFKHTQSYDTAIAKYLSGDLVSNLESLEEKSTNTLSSSYTLLCNNPKPLRYGENPHQPATWYQVGATPKGWSAAQQLQGKELSFNNLLDLEAARSIIAEFGDDQPAAVIIKHNNPCGVAIGSTIAEAYQKAFEADSTSAFGGIVALNRPIDEETAQLLNKTFLECVVAPACVPSVASILSKKQNLRVLVLSDFHQGSHETVKTIAGGMLVQRSDDESVKPDTWKVVTQKQPTPEQLQELIFAWKVSRHVKSNAIVITKDSTTIGIGAGQMNRVGSAKIALEQAGEKAQGAFLASDGFFPFDDSVRTAAAAGITAIVQPGGSLRDADSIKAADELGLVMVLTGIRHFLH</sequence>
<dbReference type="HAMAP" id="MF_00139">
    <property type="entry name" value="PurH"/>
    <property type="match status" value="1"/>
</dbReference>
<proteinExistence type="inferred from homology"/>
<dbReference type="CDD" id="cd01421">
    <property type="entry name" value="IMPCH"/>
    <property type="match status" value="1"/>
</dbReference>
<evidence type="ECO:0000259" key="9">
    <source>
        <dbReference type="PROSITE" id="PS51855"/>
    </source>
</evidence>
<evidence type="ECO:0000256" key="5">
    <source>
        <dbReference type="ARBA" id="ARBA00022755"/>
    </source>
</evidence>
<dbReference type="InterPro" id="IPR036914">
    <property type="entry name" value="MGS-like_dom_sf"/>
</dbReference>
<evidence type="ECO:0000256" key="8">
    <source>
        <dbReference type="HAMAP-Rule" id="MF_00139"/>
    </source>
</evidence>
<evidence type="ECO:0000313" key="11">
    <source>
        <dbReference type="Proteomes" id="UP000738376"/>
    </source>
</evidence>
<keyword evidence="6 8" id="KW-0378">Hydrolase</keyword>
<dbReference type="SUPFAM" id="SSF53927">
    <property type="entry name" value="Cytidine deaminase-like"/>
    <property type="match status" value="1"/>
</dbReference>
<keyword evidence="7 8" id="KW-0511">Multifunctional enzyme</keyword>
<evidence type="ECO:0000256" key="3">
    <source>
        <dbReference type="ARBA" id="ARBA00007667"/>
    </source>
</evidence>
<dbReference type="NCBIfam" id="TIGR00355">
    <property type="entry name" value="purH"/>
    <property type="match status" value="1"/>
</dbReference>
<dbReference type="GO" id="GO:0004643">
    <property type="term" value="F:phosphoribosylaminoimidazolecarboxamide formyltransferase activity"/>
    <property type="evidence" value="ECO:0007669"/>
    <property type="project" value="UniProtKB-EC"/>
</dbReference>
<dbReference type="EC" id="2.1.2.3" evidence="8"/>
<gene>
    <name evidence="8 10" type="primary">purH</name>
    <name evidence="10" type="ORF">HC246_02250</name>
</gene>
<dbReference type="EMBL" id="JAAVJL010000001">
    <property type="protein sequence ID" value="NMF56865.1"/>
    <property type="molecule type" value="Genomic_DNA"/>
</dbReference>
<keyword evidence="11" id="KW-1185">Reference proteome</keyword>
<dbReference type="PANTHER" id="PTHR11692">
    <property type="entry name" value="BIFUNCTIONAL PURINE BIOSYNTHESIS PROTEIN PURH"/>
    <property type="match status" value="1"/>
</dbReference>
<dbReference type="GO" id="GO:0003937">
    <property type="term" value="F:IMP cyclohydrolase activity"/>
    <property type="evidence" value="ECO:0007669"/>
    <property type="project" value="UniProtKB-EC"/>
</dbReference>
<dbReference type="InterPro" id="IPR002695">
    <property type="entry name" value="PurH-like"/>
</dbReference>
<dbReference type="EC" id="3.5.4.10" evidence="8"/>
<dbReference type="PIRSF" id="PIRSF000414">
    <property type="entry name" value="AICARFT_IMPCHas"/>
    <property type="match status" value="1"/>
</dbReference>
<comment type="caution">
    <text evidence="10">The sequence shown here is derived from an EMBL/GenBank/DDBJ whole genome shotgun (WGS) entry which is preliminary data.</text>
</comment>
<dbReference type="SUPFAM" id="SSF52335">
    <property type="entry name" value="Methylglyoxal synthase-like"/>
    <property type="match status" value="1"/>
</dbReference>
<dbReference type="InterPro" id="IPR011607">
    <property type="entry name" value="MGS-like_dom"/>
</dbReference>
<dbReference type="Gene3D" id="3.40.140.20">
    <property type="match status" value="2"/>
</dbReference>
<comment type="pathway">
    <text evidence="2 8">Purine metabolism; IMP biosynthesis via de novo pathway; 5-formamido-1-(5-phospho-D-ribosyl)imidazole-4-carboxamide from 5-amino-1-(5-phospho-D-ribosyl)imidazole-4-carboxamide (10-formyl THF route): step 1/1.</text>
</comment>
<dbReference type="InterPro" id="IPR016193">
    <property type="entry name" value="Cytidine_deaminase-like"/>
</dbReference>
<evidence type="ECO:0000256" key="6">
    <source>
        <dbReference type="ARBA" id="ARBA00022801"/>
    </source>
</evidence>
<evidence type="ECO:0000256" key="7">
    <source>
        <dbReference type="ARBA" id="ARBA00023268"/>
    </source>
</evidence>
<dbReference type="PANTHER" id="PTHR11692:SF0">
    <property type="entry name" value="BIFUNCTIONAL PURINE BIOSYNTHESIS PROTEIN ATIC"/>
    <property type="match status" value="1"/>
</dbReference>
<dbReference type="NCBIfam" id="NF002049">
    <property type="entry name" value="PRK00881.1"/>
    <property type="match status" value="1"/>
</dbReference>
<evidence type="ECO:0000256" key="1">
    <source>
        <dbReference type="ARBA" id="ARBA00004844"/>
    </source>
</evidence>
<dbReference type="SMART" id="SM00851">
    <property type="entry name" value="MGS"/>
    <property type="match status" value="1"/>
</dbReference>
<comment type="similarity">
    <text evidence="3 8">Belongs to the PurH family.</text>
</comment>
<keyword evidence="4 8" id="KW-0808">Transferase</keyword>
<protein>
    <recommendedName>
        <fullName evidence="8">Bifunctional purine biosynthesis protein PurH</fullName>
    </recommendedName>
    <domain>
        <recommendedName>
            <fullName evidence="8">Phosphoribosylaminoimidazolecarboxamide formyltransferase</fullName>
            <ecNumber evidence="8">2.1.2.3</ecNumber>
        </recommendedName>
        <alternativeName>
            <fullName evidence="8">AICAR transformylase</fullName>
        </alternativeName>
    </domain>
    <domain>
        <recommendedName>
            <fullName evidence="8">IMP cyclohydrolase</fullName>
            <ecNumber evidence="8">3.5.4.10</ecNumber>
        </recommendedName>
        <alternativeName>
            <fullName evidence="8">ATIC</fullName>
        </alternativeName>
        <alternativeName>
            <fullName evidence="8">IMP synthase</fullName>
        </alternativeName>
        <alternativeName>
            <fullName evidence="8">Inosinicase</fullName>
        </alternativeName>
    </domain>
</protein>
<comment type="pathway">
    <text evidence="1 8">Purine metabolism; IMP biosynthesis via de novo pathway; IMP from 5-formamido-1-(5-phospho-D-ribosyl)imidazole-4-carboxamide: step 1/1.</text>
</comment>